<dbReference type="InterPro" id="IPR011641">
    <property type="entry name" value="Tyr-kin_ephrin_A/B_rcpt-like"/>
</dbReference>
<reference evidence="2 3" key="1">
    <citation type="submission" date="2016-02" db="EMBL/GenBank/DDBJ databases">
        <title>Genome analysis of coral dinoflagellate symbionts highlights evolutionary adaptations to a symbiotic lifestyle.</title>
        <authorList>
            <person name="Aranda M."/>
            <person name="Li Y."/>
            <person name="Liew Y.J."/>
            <person name="Baumgarten S."/>
            <person name="Simakov O."/>
            <person name="Wilson M."/>
            <person name="Piel J."/>
            <person name="Ashoor H."/>
            <person name="Bougouffa S."/>
            <person name="Bajic V.B."/>
            <person name="Ryu T."/>
            <person name="Ravasi T."/>
            <person name="Bayer T."/>
            <person name="Micklem G."/>
            <person name="Kim H."/>
            <person name="Bhak J."/>
            <person name="Lajeunesse T.C."/>
            <person name="Voolstra C.R."/>
        </authorList>
    </citation>
    <scope>NUCLEOTIDE SEQUENCE [LARGE SCALE GENOMIC DNA]</scope>
    <source>
        <strain evidence="2 3">CCMP2467</strain>
    </source>
</reference>
<accession>A0A1Q9CXS6</accession>
<comment type="caution">
    <text evidence="2">The sequence shown here is derived from an EMBL/GenBank/DDBJ whole genome shotgun (WGS) entry which is preliminary data.</text>
</comment>
<dbReference type="Gene3D" id="2.10.50.10">
    <property type="entry name" value="Tumor Necrosis Factor Receptor, subunit A, domain 2"/>
    <property type="match status" value="1"/>
</dbReference>
<feature type="domain" description="Tyrosine-protein kinase ephrin type A/B receptor-like" evidence="1">
    <location>
        <begin position="237"/>
        <end position="273"/>
    </location>
</feature>
<proteinExistence type="predicted"/>
<name>A0A1Q9CXS6_SYMMI</name>
<dbReference type="Proteomes" id="UP000186817">
    <property type="component" value="Unassembled WGS sequence"/>
</dbReference>
<evidence type="ECO:0000313" key="2">
    <source>
        <dbReference type="EMBL" id="OLP87711.1"/>
    </source>
</evidence>
<dbReference type="SMART" id="SM01411">
    <property type="entry name" value="Ephrin_rec_like"/>
    <property type="match status" value="1"/>
</dbReference>
<sequence>MVSNCALFPFRGFPIGYMRWEDVSKGEKWPQFADIWTELTADDVVGPEARQRYKLDNLRVALEDMRSDVVTDSFFDDTSLPLGALAKVPMLTPGSGEMLIISILANGGARSHILDESEVDDFSMFIEEKGVTWAEWNRSFLERQPSYVRLKQAVQILCGTESRIHLPSEAASNSLSDIKGELLLNEVRATVFTGIAGLGAEATHRMASAVLDRPTPSSSVALAFIRRYCLGGDATFSRCPRGTFANETGMSNCTDCAVGRFAAKVGSAECDECLPGSCGSCDSVRGTYADVTGREVCMKCAKGALDEL</sequence>
<gene>
    <name evidence="2" type="ORF">AK812_SmicGene31048</name>
</gene>
<evidence type="ECO:0000259" key="1">
    <source>
        <dbReference type="Pfam" id="PF07699"/>
    </source>
</evidence>
<keyword evidence="3" id="KW-1185">Reference proteome</keyword>
<dbReference type="Pfam" id="PF07699">
    <property type="entry name" value="Ephrin_rec_like"/>
    <property type="match status" value="1"/>
</dbReference>
<dbReference type="AlphaFoldDB" id="A0A1Q9CXS6"/>
<evidence type="ECO:0000313" key="3">
    <source>
        <dbReference type="Proteomes" id="UP000186817"/>
    </source>
</evidence>
<organism evidence="2 3">
    <name type="scientific">Symbiodinium microadriaticum</name>
    <name type="common">Dinoflagellate</name>
    <name type="synonym">Zooxanthella microadriatica</name>
    <dbReference type="NCBI Taxonomy" id="2951"/>
    <lineage>
        <taxon>Eukaryota</taxon>
        <taxon>Sar</taxon>
        <taxon>Alveolata</taxon>
        <taxon>Dinophyceae</taxon>
        <taxon>Suessiales</taxon>
        <taxon>Symbiodiniaceae</taxon>
        <taxon>Symbiodinium</taxon>
    </lineage>
</organism>
<protein>
    <recommendedName>
        <fullName evidence="1">Tyrosine-protein kinase ephrin type A/B receptor-like domain-containing protein</fullName>
    </recommendedName>
</protein>
<dbReference type="OrthoDB" id="426787at2759"/>
<dbReference type="EMBL" id="LSRX01000846">
    <property type="protein sequence ID" value="OLP87711.1"/>
    <property type="molecule type" value="Genomic_DNA"/>
</dbReference>